<evidence type="ECO:0000256" key="1">
    <source>
        <dbReference type="SAM" id="MobiDB-lite"/>
    </source>
</evidence>
<gene>
    <name evidence="2" type="ORF">NAEGRDRAFT_63673</name>
</gene>
<dbReference type="OMA" id="ENIYCAR"/>
<keyword evidence="3" id="KW-1185">Reference proteome</keyword>
<dbReference type="AlphaFoldDB" id="D2V4C3"/>
<proteinExistence type="predicted"/>
<evidence type="ECO:0000313" key="2">
    <source>
        <dbReference type="EMBL" id="EFC48359.1"/>
    </source>
</evidence>
<dbReference type="InParanoid" id="D2V4C3"/>
<name>D2V4C3_NAEGR</name>
<dbReference type="RefSeq" id="XP_002681103.1">
    <property type="nucleotide sequence ID" value="XM_002681057.1"/>
</dbReference>
<evidence type="ECO:0000313" key="3">
    <source>
        <dbReference type="Proteomes" id="UP000006671"/>
    </source>
</evidence>
<dbReference type="EMBL" id="GG738851">
    <property type="protein sequence ID" value="EFC48359.1"/>
    <property type="molecule type" value="Genomic_DNA"/>
</dbReference>
<reference evidence="2 3" key="1">
    <citation type="journal article" date="2010" name="Cell">
        <title>The genome of Naegleria gruberi illuminates early eukaryotic versatility.</title>
        <authorList>
            <person name="Fritz-Laylin L.K."/>
            <person name="Prochnik S.E."/>
            <person name="Ginger M.L."/>
            <person name="Dacks J.B."/>
            <person name="Carpenter M.L."/>
            <person name="Field M.C."/>
            <person name="Kuo A."/>
            <person name="Paredez A."/>
            <person name="Chapman J."/>
            <person name="Pham J."/>
            <person name="Shu S."/>
            <person name="Neupane R."/>
            <person name="Cipriano M."/>
            <person name="Mancuso J."/>
            <person name="Tu H."/>
            <person name="Salamov A."/>
            <person name="Lindquist E."/>
            <person name="Shapiro H."/>
            <person name="Lucas S."/>
            <person name="Grigoriev I.V."/>
            <person name="Cande W.Z."/>
            <person name="Fulton C."/>
            <person name="Rokhsar D.S."/>
            <person name="Dawson S.C."/>
        </authorList>
    </citation>
    <scope>NUCLEOTIDE SEQUENCE [LARGE SCALE GENOMIC DNA]</scope>
    <source>
        <strain evidence="2 3">NEG-M</strain>
    </source>
</reference>
<dbReference type="Proteomes" id="UP000006671">
    <property type="component" value="Unassembled WGS sequence"/>
</dbReference>
<organism evidence="3">
    <name type="scientific">Naegleria gruberi</name>
    <name type="common">Amoeba</name>
    <dbReference type="NCBI Taxonomy" id="5762"/>
    <lineage>
        <taxon>Eukaryota</taxon>
        <taxon>Discoba</taxon>
        <taxon>Heterolobosea</taxon>
        <taxon>Tetramitia</taxon>
        <taxon>Eutetramitia</taxon>
        <taxon>Vahlkampfiidae</taxon>
        <taxon>Naegleria</taxon>
    </lineage>
</organism>
<sequence>MRKRGGTSASGIAPGTSHQFGEFTVTMLSQTVTHPLQSNIADYFNRTSGGNSCCRSCGELSKPNLFLFGENIYCARCSNEMKRFYMESYKQKEDMREKALACQRELDKPQSAFARTIVIRSPVSSPQASETSTVRTRARGFSSVLAISPHSRLTTALPSSAGSGGAEFSSPLCSPVLK</sequence>
<protein>
    <submittedName>
        <fullName evidence="2">Predicted protein</fullName>
    </submittedName>
</protein>
<dbReference type="OrthoDB" id="10381670at2759"/>
<feature type="region of interest" description="Disordered" evidence="1">
    <location>
        <begin position="156"/>
        <end position="178"/>
    </location>
</feature>
<dbReference type="GeneID" id="8849824"/>
<dbReference type="KEGG" id="ngr:NAEGRDRAFT_63673"/>
<accession>D2V4C3</accession>
<dbReference type="VEuPathDB" id="AmoebaDB:NAEGRDRAFT_63673"/>